<dbReference type="InterPro" id="IPR010679">
    <property type="entry name" value="DUF1254"/>
</dbReference>
<proteinExistence type="predicted"/>
<dbReference type="KEGG" id="rjg:CCGE525_25270"/>
<organism evidence="3 4">
    <name type="scientific">Rhizobium jaguaris</name>
    <dbReference type="NCBI Taxonomy" id="1312183"/>
    <lineage>
        <taxon>Bacteria</taxon>
        <taxon>Pseudomonadati</taxon>
        <taxon>Pseudomonadota</taxon>
        <taxon>Alphaproteobacteria</taxon>
        <taxon>Hyphomicrobiales</taxon>
        <taxon>Rhizobiaceae</taxon>
        <taxon>Rhizobium/Agrobacterium group</taxon>
        <taxon>Rhizobium</taxon>
    </lineage>
</organism>
<feature type="domain" description="DUF1254" evidence="2">
    <location>
        <begin position="107"/>
        <end position="224"/>
    </location>
</feature>
<evidence type="ECO:0000259" key="1">
    <source>
        <dbReference type="Pfam" id="PF06742"/>
    </source>
</evidence>
<feature type="domain" description="DUF1214" evidence="1">
    <location>
        <begin position="374"/>
        <end position="478"/>
    </location>
</feature>
<dbReference type="InterPro" id="IPR010621">
    <property type="entry name" value="DUF1214"/>
</dbReference>
<dbReference type="Gene3D" id="1.10.3360.10">
    <property type="entry name" value="VPA0735-like domain"/>
    <property type="match status" value="1"/>
</dbReference>
<dbReference type="AlphaFoldDB" id="A0A387FUT3"/>
<dbReference type="Pfam" id="PF06863">
    <property type="entry name" value="DUF1254"/>
    <property type="match status" value="1"/>
</dbReference>
<dbReference type="Pfam" id="PF06742">
    <property type="entry name" value="DUF1214"/>
    <property type="match status" value="1"/>
</dbReference>
<dbReference type="RefSeq" id="WP_120707088.1">
    <property type="nucleotide sequence ID" value="NZ_CP032695.1"/>
</dbReference>
<dbReference type="InterPro" id="IPR037050">
    <property type="entry name" value="DUF1254_sf"/>
</dbReference>
<dbReference type="SUPFAM" id="SSF160935">
    <property type="entry name" value="VPA0735-like"/>
    <property type="match status" value="1"/>
</dbReference>
<name>A0A387FUT3_9HYPH</name>
<accession>A0A387FUT3</accession>
<keyword evidence="3" id="KW-0614">Plasmid</keyword>
<gene>
    <name evidence="3" type="ORF">CCGE525_25270</name>
</gene>
<evidence type="ECO:0000313" key="3">
    <source>
        <dbReference type="EMBL" id="AYG62153.1"/>
    </source>
</evidence>
<dbReference type="Gene3D" id="2.60.40.1610">
    <property type="entry name" value="Domain of unknown function DUF1254"/>
    <property type="match status" value="1"/>
</dbReference>
<dbReference type="EMBL" id="CP032695">
    <property type="protein sequence ID" value="AYG62153.1"/>
    <property type="molecule type" value="Genomic_DNA"/>
</dbReference>
<dbReference type="PANTHER" id="PTHR36509:SF3">
    <property type="entry name" value="SIGNAL PEPTIDE PROTEIN"/>
    <property type="match status" value="1"/>
</dbReference>
<dbReference type="Gene3D" id="2.60.120.600">
    <property type="entry name" value="Domain of unknown function DUF1214, C-terminal domain"/>
    <property type="match status" value="1"/>
</dbReference>
<keyword evidence="4" id="KW-1185">Reference proteome</keyword>
<dbReference type="Proteomes" id="UP000282195">
    <property type="component" value="Plasmid pRCCGE525c"/>
</dbReference>
<sequence>MENRLGTTRMLNKFLPALGVAVLFITGGADAKDVLSGRVDTPIGRIELQSGYPSAGSVKKLYDEIDFQRASQAYIWATPIAAMEAVRRANKRDWGVDYNDVGLVDGYTTPAISALTANNTTIYAVVFTDLGRDGPVVIDSPEGAYGVIDDFWQRPVVEVGPFGPDKGKGGKFLLLPPDYTGVVPDGYLAAKSKTNQTMFVGRAFVKDGDVASAVKTLAGIKVYPLSKAADPPPTNVVHAADRPMDSIAPRGFEYWQLLADVLDKEPVEERDRFFHAMLKPLGIEKGKPFEPDARQKKILTDAAQVGFLMAQTISMAPRLPNASSYPGTHWEWVLTLNPNQEAADYSQLDERTDYTFEAITVAEGMVKTIVGAGSQYMSAAKDKDGAWLDGGEDYTLHVPADVPAKEFWAVTVYDVLTRSMVKTDTMKAGVSSNDKLQTNTDGSVDIHFGPKASKEGGNWVKTIPGRGWFAYFRWYGPTEHFFDKSWTLPDIERRD</sequence>
<geneLocation type="plasmid" evidence="4">
    <name>prccge525c</name>
</geneLocation>
<reference evidence="3 4" key="1">
    <citation type="submission" date="2018-10" db="EMBL/GenBank/DDBJ databases">
        <title>Rhizobium etli, R. leguminosarum and a new Rhizobium genospecies from Phaseolus dumosus.</title>
        <authorList>
            <person name="Ramirez-Puebla S.T."/>
            <person name="Rogel-Hernandez M.A."/>
            <person name="Guerrero G."/>
            <person name="Ormeno-Orrillo E."/>
            <person name="Martinez-Romero J.C."/>
            <person name="Negrete-Yankelevich S."/>
            <person name="Martinez-Romero E."/>
        </authorList>
    </citation>
    <scope>NUCLEOTIDE SEQUENCE [LARGE SCALE GENOMIC DNA]</scope>
    <source>
        <strain evidence="3 4">CCGE525</strain>
        <plasmid evidence="4">prccge525c</plasmid>
    </source>
</reference>
<dbReference type="PANTHER" id="PTHR36509">
    <property type="entry name" value="BLL3101 PROTEIN"/>
    <property type="match status" value="1"/>
</dbReference>
<evidence type="ECO:0000313" key="4">
    <source>
        <dbReference type="Proteomes" id="UP000282195"/>
    </source>
</evidence>
<dbReference type="OrthoDB" id="272779at2"/>
<dbReference type="InterPro" id="IPR037049">
    <property type="entry name" value="DUF1214_C_sf"/>
</dbReference>
<protein>
    <submittedName>
        <fullName evidence="3">DUF1254 domain-containing protein</fullName>
    </submittedName>
</protein>
<evidence type="ECO:0000259" key="2">
    <source>
        <dbReference type="Pfam" id="PF06863"/>
    </source>
</evidence>